<keyword evidence="1" id="KW-1133">Transmembrane helix</keyword>
<keyword evidence="1" id="KW-0812">Transmembrane</keyword>
<keyword evidence="1" id="KW-0472">Membrane</keyword>
<name>A0A423X192_9PEZI</name>
<accession>A0A423X192</accession>
<proteinExistence type="predicted"/>
<protein>
    <submittedName>
        <fullName evidence="2">Uncharacterized protein</fullName>
    </submittedName>
</protein>
<gene>
    <name evidence="2" type="ORF">VMCG_02594</name>
</gene>
<reference evidence="2 3" key="1">
    <citation type="submission" date="2015-09" db="EMBL/GenBank/DDBJ databases">
        <title>Host preference determinants of Valsa canker pathogens revealed by comparative genomics.</title>
        <authorList>
            <person name="Yin Z."/>
            <person name="Huang L."/>
        </authorList>
    </citation>
    <scope>NUCLEOTIDE SEQUENCE [LARGE SCALE GENOMIC DNA]</scope>
    <source>
        <strain evidence="2 3">03-1</strain>
    </source>
</reference>
<organism evidence="2 3">
    <name type="scientific">Cytospora schulzeri</name>
    <dbReference type="NCBI Taxonomy" id="448051"/>
    <lineage>
        <taxon>Eukaryota</taxon>
        <taxon>Fungi</taxon>
        <taxon>Dikarya</taxon>
        <taxon>Ascomycota</taxon>
        <taxon>Pezizomycotina</taxon>
        <taxon>Sordariomycetes</taxon>
        <taxon>Sordariomycetidae</taxon>
        <taxon>Diaporthales</taxon>
        <taxon>Cytosporaceae</taxon>
        <taxon>Cytospora</taxon>
    </lineage>
</organism>
<keyword evidence="3" id="KW-1185">Reference proteome</keyword>
<dbReference type="Proteomes" id="UP000283895">
    <property type="component" value="Unassembled WGS sequence"/>
</dbReference>
<dbReference type="AlphaFoldDB" id="A0A423X192"/>
<comment type="caution">
    <text evidence="2">The sequence shown here is derived from an EMBL/GenBank/DDBJ whole genome shotgun (WGS) entry which is preliminary data.</text>
</comment>
<feature type="transmembrane region" description="Helical" evidence="1">
    <location>
        <begin position="27"/>
        <end position="44"/>
    </location>
</feature>
<sequence length="60" mass="6479">MSSPQLGQGPSLICEDLIISAFTQSRLLIARLFLSFALMVGFLFSPSRAKEAKTAAWGFG</sequence>
<evidence type="ECO:0000313" key="3">
    <source>
        <dbReference type="Proteomes" id="UP000283895"/>
    </source>
</evidence>
<evidence type="ECO:0000256" key="1">
    <source>
        <dbReference type="SAM" id="Phobius"/>
    </source>
</evidence>
<evidence type="ECO:0000313" key="2">
    <source>
        <dbReference type="EMBL" id="ROW09629.1"/>
    </source>
</evidence>
<dbReference type="EMBL" id="LKEA01000004">
    <property type="protein sequence ID" value="ROW09629.1"/>
    <property type="molecule type" value="Genomic_DNA"/>
</dbReference>